<dbReference type="Pfam" id="PF08263">
    <property type="entry name" value="LRRNT_2"/>
    <property type="match status" value="1"/>
</dbReference>
<evidence type="ECO:0000259" key="13">
    <source>
        <dbReference type="Pfam" id="PF08263"/>
    </source>
</evidence>
<evidence type="ECO:0000256" key="6">
    <source>
        <dbReference type="ARBA" id="ARBA00022729"/>
    </source>
</evidence>
<dbReference type="GO" id="GO:0016020">
    <property type="term" value="C:membrane"/>
    <property type="evidence" value="ECO:0007669"/>
    <property type="project" value="UniProtKB-SubCell"/>
</dbReference>
<keyword evidence="8" id="KW-0547">Nucleotide-binding</keyword>
<keyword evidence="3" id="KW-0723">Serine/threonine-protein kinase</keyword>
<dbReference type="PANTHER" id="PTHR45974">
    <property type="entry name" value="RECEPTOR-LIKE PROTEIN 55"/>
    <property type="match status" value="1"/>
</dbReference>
<accession>A0A835H5Y6</accession>
<dbReference type="EC" id="2.7.11.1" evidence="2"/>
<dbReference type="GO" id="GO:0005524">
    <property type="term" value="F:ATP binding"/>
    <property type="evidence" value="ECO:0007669"/>
    <property type="project" value="UniProtKB-KW"/>
</dbReference>
<dbReference type="InterPro" id="IPR032675">
    <property type="entry name" value="LRR_dom_sf"/>
</dbReference>
<evidence type="ECO:0000313" key="15">
    <source>
        <dbReference type="Proteomes" id="UP000631114"/>
    </source>
</evidence>
<keyword evidence="15" id="KW-1185">Reference proteome</keyword>
<reference evidence="14 15" key="1">
    <citation type="submission" date="2020-10" db="EMBL/GenBank/DDBJ databases">
        <title>The Coptis chinensis genome and diversification of protoberbering-type alkaloids.</title>
        <authorList>
            <person name="Wang B."/>
            <person name="Shu S."/>
            <person name="Song C."/>
            <person name="Liu Y."/>
        </authorList>
    </citation>
    <scope>NUCLEOTIDE SEQUENCE [LARGE SCALE GENOMIC DNA]</scope>
    <source>
        <strain evidence="14">HL-2020</strain>
        <tissue evidence="14">Leaf</tissue>
    </source>
</reference>
<protein>
    <recommendedName>
        <fullName evidence="2">non-specific serine/threonine protein kinase</fullName>
        <ecNumber evidence="2">2.7.11.1</ecNumber>
    </recommendedName>
</protein>
<dbReference type="SUPFAM" id="SSF52058">
    <property type="entry name" value="L domain-like"/>
    <property type="match status" value="1"/>
</dbReference>
<dbReference type="AlphaFoldDB" id="A0A835H5Y6"/>
<evidence type="ECO:0000256" key="11">
    <source>
        <dbReference type="ARBA" id="ARBA00023136"/>
    </source>
</evidence>
<dbReference type="PANTHER" id="PTHR45974:SF242">
    <property type="entry name" value="LEUCINE-RICH REPEAT PROTEIN KINASE FAMILY PROTEIN"/>
    <property type="match status" value="1"/>
</dbReference>
<evidence type="ECO:0000256" key="8">
    <source>
        <dbReference type="ARBA" id="ARBA00022741"/>
    </source>
</evidence>
<name>A0A835H5Y6_9MAGN</name>
<evidence type="ECO:0000256" key="3">
    <source>
        <dbReference type="ARBA" id="ARBA00022527"/>
    </source>
</evidence>
<keyword evidence="10" id="KW-0067">ATP-binding</keyword>
<gene>
    <name evidence="14" type="ORF">IFM89_013528</name>
</gene>
<evidence type="ECO:0000256" key="7">
    <source>
        <dbReference type="ARBA" id="ARBA00022737"/>
    </source>
</evidence>
<feature type="domain" description="Leucine-rich repeat-containing N-terminal plant-type" evidence="13">
    <location>
        <begin position="21"/>
        <end position="56"/>
    </location>
</feature>
<evidence type="ECO:0000256" key="4">
    <source>
        <dbReference type="ARBA" id="ARBA00022614"/>
    </source>
</evidence>
<sequence length="466" mass="50509">MTIDDLQYFLLPANFTKHKWDAAALLSLKNQWQNLPPSWGNSTDPCGAHWDGVDCDINSRVTQLVLSTTNLKGTLGSDIAELSELKSFALAGCSFSGRIPGEIGNLANLSFLALNSNNVSGKIPASLGNLSNLNWLDLADNQLTGRLPVSTKSTPGLDLLLKAKHFHFNKNQQTGSIPPKLFSFKMVLIHVILNENQLTGEIPSTLGVVKTLEILWFGANCSPLVNSRLDRNSLNGTVPSNLNNLTSLNELHLANNLLTGPVPDLTGMNLLNYVDLSNNSFDPSEAPKWFSTLQSLRALGMENGKLHGVVPQKLFNLPQLQQVLLKDNTFNGTLAMGGNIGQQLQLVDFENNQISAVTLRFSYKMIIILKGNPACVGALSNTSFCQLVQEPQELIPNSTSLPDCGSKSCASNEKLNPQNCECAYPNHGSKGVLLHAQVEILYSDVDLQGLKLPLKKKDAAGGSWVA</sequence>
<dbReference type="InterPro" id="IPR001611">
    <property type="entry name" value="Leu-rich_rpt"/>
</dbReference>
<dbReference type="Proteomes" id="UP000631114">
    <property type="component" value="Unassembled WGS sequence"/>
</dbReference>
<evidence type="ECO:0000256" key="1">
    <source>
        <dbReference type="ARBA" id="ARBA00004370"/>
    </source>
</evidence>
<dbReference type="InterPro" id="IPR013210">
    <property type="entry name" value="LRR_N_plant-typ"/>
</dbReference>
<keyword evidence="11" id="KW-0472">Membrane</keyword>
<dbReference type="FunFam" id="3.80.10.10:FF:000041">
    <property type="entry name" value="LRR receptor-like serine/threonine-protein kinase ERECTA"/>
    <property type="match status" value="1"/>
</dbReference>
<comment type="caution">
    <text evidence="14">The sequence shown here is derived from an EMBL/GenBank/DDBJ whole genome shotgun (WGS) entry which is preliminary data.</text>
</comment>
<keyword evidence="7" id="KW-0677">Repeat</keyword>
<dbReference type="Gene3D" id="3.80.10.10">
    <property type="entry name" value="Ribonuclease Inhibitor"/>
    <property type="match status" value="2"/>
</dbReference>
<dbReference type="OrthoDB" id="2015206at2759"/>
<evidence type="ECO:0000256" key="10">
    <source>
        <dbReference type="ARBA" id="ARBA00022840"/>
    </source>
</evidence>
<keyword evidence="4" id="KW-0433">Leucine-rich repeat</keyword>
<proteinExistence type="predicted"/>
<evidence type="ECO:0000313" key="14">
    <source>
        <dbReference type="EMBL" id="KAF9592302.1"/>
    </source>
</evidence>
<evidence type="ECO:0000256" key="5">
    <source>
        <dbReference type="ARBA" id="ARBA00022679"/>
    </source>
</evidence>
<dbReference type="FunFam" id="3.80.10.10:FF:000542">
    <property type="entry name" value="Leucine-rich repeat protein kinase family protein"/>
    <property type="match status" value="1"/>
</dbReference>
<keyword evidence="5" id="KW-0808">Transferase</keyword>
<keyword evidence="12" id="KW-0325">Glycoprotein</keyword>
<comment type="subcellular location">
    <subcellularLocation>
        <location evidence="1">Membrane</location>
    </subcellularLocation>
</comment>
<evidence type="ECO:0000256" key="2">
    <source>
        <dbReference type="ARBA" id="ARBA00012513"/>
    </source>
</evidence>
<keyword evidence="9" id="KW-0418">Kinase</keyword>
<evidence type="ECO:0000256" key="12">
    <source>
        <dbReference type="ARBA" id="ARBA00023180"/>
    </source>
</evidence>
<dbReference type="Pfam" id="PF00560">
    <property type="entry name" value="LRR_1"/>
    <property type="match status" value="2"/>
</dbReference>
<keyword evidence="6" id="KW-0732">Signal</keyword>
<dbReference type="GO" id="GO:0004674">
    <property type="term" value="F:protein serine/threonine kinase activity"/>
    <property type="evidence" value="ECO:0007669"/>
    <property type="project" value="UniProtKB-KW"/>
</dbReference>
<evidence type="ECO:0000256" key="9">
    <source>
        <dbReference type="ARBA" id="ARBA00022777"/>
    </source>
</evidence>
<dbReference type="EMBL" id="JADFTS010000008">
    <property type="protein sequence ID" value="KAF9592302.1"/>
    <property type="molecule type" value="Genomic_DNA"/>
</dbReference>
<organism evidence="14 15">
    <name type="scientific">Coptis chinensis</name>
    <dbReference type="NCBI Taxonomy" id="261450"/>
    <lineage>
        <taxon>Eukaryota</taxon>
        <taxon>Viridiplantae</taxon>
        <taxon>Streptophyta</taxon>
        <taxon>Embryophyta</taxon>
        <taxon>Tracheophyta</taxon>
        <taxon>Spermatophyta</taxon>
        <taxon>Magnoliopsida</taxon>
        <taxon>Ranunculales</taxon>
        <taxon>Ranunculaceae</taxon>
        <taxon>Coptidoideae</taxon>
        <taxon>Coptis</taxon>
    </lineage>
</organism>